<feature type="signal peptide" evidence="1">
    <location>
        <begin position="1"/>
        <end position="27"/>
    </location>
</feature>
<evidence type="ECO:0000256" key="1">
    <source>
        <dbReference type="SAM" id="SignalP"/>
    </source>
</evidence>
<dbReference type="RefSeq" id="WP_065857690.1">
    <property type="nucleotide sequence ID" value="NZ_LYPC01000028.1"/>
</dbReference>
<dbReference type="OrthoDB" id="9939747at2"/>
<keyword evidence="1" id="KW-0732">Signal</keyword>
<keyword evidence="3" id="KW-1185">Reference proteome</keyword>
<evidence type="ECO:0000313" key="2">
    <source>
        <dbReference type="EMBL" id="OCT11027.1"/>
    </source>
</evidence>
<comment type="caution">
    <text evidence="2">The sequence shown here is derived from an EMBL/GenBank/DDBJ whole genome shotgun (WGS) entry which is preliminary data.</text>
</comment>
<gene>
    <name evidence="2" type="ORF">A8709_04815</name>
</gene>
<proteinExistence type="predicted"/>
<dbReference type="AlphaFoldDB" id="A0A1C0ZSJ0"/>
<name>A0A1C0ZSJ0_9BACL</name>
<organism evidence="2 3">
    <name type="scientific">Paenibacillus pectinilyticus</name>
    <dbReference type="NCBI Taxonomy" id="512399"/>
    <lineage>
        <taxon>Bacteria</taxon>
        <taxon>Bacillati</taxon>
        <taxon>Bacillota</taxon>
        <taxon>Bacilli</taxon>
        <taxon>Bacillales</taxon>
        <taxon>Paenibacillaceae</taxon>
        <taxon>Paenibacillus</taxon>
    </lineage>
</organism>
<feature type="chain" id="PRO_5008649437" evidence="1">
    <location>
        <begin position="28"/>
        <end position="96"/>
    </location>
</feature>
<protein>
    <submittedName>
        <fullName evidence="2">Uncharacterized protein</fullName>
    </submittedName>
</protein>
<dbReference type="EMBL" id="LYPC01000028">
    <property type="protein sequence ID" value="OCT11027.1"/>
    <property type="molecule type" value="Genomic_DNA"/>
</dbReference>
<dbReference type="Proteomes" id="UP000093309">
    <property type="component" value="Unassembled WGS sequence"/>
</dbReference>
<reference evidence="3" key="1">
    <citation type="submission" date="2016-05" db="EMBL/GenBank/DDBJ databases">
        <title>Paenibacillus oryzae. sp. nov., isolated from the rice root.</title>
        <authorList>
            <person name="Zhang J."/>
            <person name="Zhang X."/>
        </authorList>
    </citation>
    <scope>NUCLEOTIDE SEQUENCE [LARGE SCALE GENOMIC DNA]</scope>
    <source>
        <strain evidence="3">KCTC13222</strain>
    </source>
</reference>
<evidence type="ECO:0000313" key="3">
    <source>
        <dbReference type="Proteomes" id="UP000093309"/>
    </source>
</evidence>
<accession>A0A1C0ZSJ0</accession>
<sequence length="96" mass="11383">MVKFLKFHFIILLASAIIFPAYSYASASTSQSDNALQSKSQSIHQFFSYFFNDHKKVNEEFNDFIASWNQQDFDDINWDDDGTRSSLDIWKKWFSY</sequence>